<keyword evidence="3" id="KW-1185">Reference proteome</keyword>
<evidence type="ECO:0000259" key="1">
    <source>
        <dbReference type="PROSITE" id="PS50041"/>
    </source>
</evidence>
<dbReference type="Pfam" id="PF00059">
    <property type="entry name" value="Lectin_C"/>
    <property type="match status" value="1"/>
</dbReference>
<dbReference type="AlphaFoldDB" id="A0A8B6ESR2"/>
<evidence type="ECO:0000313" key="3">
    <source>
        <dbReference type="Proteomes" id="UP000596742"/>
    </source>
</evidence>
<proteinExistence type="predicted"/>
<dbReference type="InterPro" id="IPR016186">
    <property type="entry name" value="C-type_lectin-like/link_sf"/>
</dbReference>
<dbReference type="PROSITE" id="PS50041">
    <property type="entry name" value="C_TYPE_LECTIN_2"/>
    <property type="match status" value="1"/>
</dbReference>
<dbReference type="Gene3D" id="3.10.100.10">
    <property type="entry name" value="Mannose-Binding Protein A, subunit A"/>
    <property type="match status" value="1"/>
</dbReference>
<dbReference type="CDD" id="cd00037">
    <property type="entry name" value="CLECT"/>
    <property type="match status" value="1"/>
</dbReference>
<comment type="caution">
    <text evidence="2">The sequence shown here is derived from an EMBL/GenBank/DDBJ whole genome shotgun (WGS) entry which is preliminary data.</text>
</comment>
<dbReference type="SUPFAM" id="SSF56436">
    <property type="entry name" value="C-type lectin-like"/>
    <property type="match status" value="1"/>
</dbReference>
<dbReference type="OrthoDB" id="6046070at2759"/>
<dbReference type="InterPro" id="IPR016187">
    <property type="entry name" value="CTDL_fold"/>
</dbReference>
<dbReference type="Proteomes" id="UP000596742">
    <property type="component" value="Unassembled WGS sequence"/>
</dbReference>
<reference evidence="2" key="1">
    <citation type="submission" date="2018-11" db="EMBL/GenBank/DDBJ databases">
        <authorList>
            <person name="Alioto T."/>
            <person name="Alioto T."/>
        </authorList>
    </citation>
    <scope>NUCLEOTIDE SEQUENCE</scope>
</reference>
<sequence>MLYRIVYSITVAAAVLSLSLASTYVKLQNLKQENNTRINGTPFDTTSTISFLECAMVCTDRDSCSSACYETGLNLCHLHSACCPELEVTEGAQTMRKKPVAASCTCPIGYTKLDNQHISRNCYLFGGLDHCLPWQSAEDICMNTRGAHLWVPDSKDEAEALREKFGIGDDDADVWTGAKDLKNNGTYLFTQTNTQLDLDNLPFGLEGGSNRGRCVELEIDDEQFYEDGYWYDIYGWFWDADECDEDELYVCEFPVVRLDTFCRKDTYTINSNVKN</sequence>
<dbReference type="EMBL" id="UYJE01005601">
    <property type="protein sequence ID" value="VDI38490.1"/>
    <property type="molecule type" value="Genomic_DNA"/>
</dbReference>
<protein>
    <recommendedName>
        <fullName evidence="1">C-type lectin domain-containing protein</fullName>
    </recommendedName>
</protein>
<dbReference type="SMART" id="SM00034">
    <property type="entry name" value="CLECT"/>
    <property type="match status" value="1"/>
</dbReference>
<evidence type="ECO:0000313" key="2">
    <source>
        <dbReference type="EMBL" id="VDI38490.1"/>
    </source>
</evidence>
<accession>A0A8B6ESR2</accession>
<feature type="domain" description="C-type lectin" evidence="1">
    <location>
        <begin position="118"/>
        <end position="252"/>
    </location>
</feature>
<gene>
    <name evidence="2" type="ORF">MGAL_10B007512</name>
</gene>
<organism evidence="2 3">
    <name type="scientific">Mytilus galloprovincialis</name>
    <name type="common">Mediterranean mussel</name>
    <dbReference type="NCBI Taxonomy" id="29158"/>
    <lineage>
        <taxon>Eukaryota</taxon>
        <taxon>Metazoa</taxon>
        <taxon>Spiralia</taxon>
        <taxon>Lophotrochozoa</taxon>
        <taxon>Mollusca</taxon>
        <taxon>Bivalvia</taxon>
        <taxon>Autobranchia</taxon>
        <taxon>Pteriomorphia</taxon>
        <taxon>Mytilida</taxon>
        <taxon>Mytiloidea</taxon>
        <taxon>Mytilidae</taxon>
        <taxon>Mytilinae</taxon>
        <taxon>Mytilus</taxon>
    </lineage>
</organism>
<name>A0A8B6ESR2_MYTGA</name>
<dbReference type="InterPro" id="IPR001304">
    <property type="entry name" value="C-type_lectin-like"/>
</dbReference>